<evidence type="ECO:0000313" key="8">
    <source>
        <dbReference type="Proteomes" id="UP000598996"/>
    </source>
</evidence>
<evidence type="ECO:0000313" key="7">
    <source>
        <dbReference type="EMBL" id="MBL7257882.1"/>
    </source>
</evidence>
<feature type="transmembrane region" description="Helical" evidence="5">
    <location>
        <begin position="69"/>
        <end position="89"/>
    </location>
</feature>
<evidence type="ECO:0000256" key="2">
    <source>
        <dbReference type="ARBA" id="ARBA00022692"/>
    </source>
</evidence>
<organism evidence="7 8">
    <name type="scientific">Paractinoplanes lichenicola</name>
    <dbReference type="NCBI Taxonomy" id="2802976"/>
    <lineage>
        <taxon>Bacteria</taxon>
        <taxon>Bacillati</taxon>
        <taxon>Actinomycetota</taxon>
        <taxon>Actinomycetes</taxon>
        <taxon>Micromonosporales</taxon>
        <taxon>Micromonosporaceae</taxon>
        <taxon>Paractinoplanes</taxon>
    </lineage>
</organism>
<accession>A0ABS1VTS7</accession>
<protein>
    <submittedName>
        <fullName evidence="7">DoxX family protein</fullName>
    </submittedName>
</protein>
<keyword evidence="3 5" id="KW-1133">Transmembrane helix</keyword>
<comment type="caution">
    <text evidence="7">The sequence shown here is derived from an EMBL/GenBank/DDBJ whole genome shotgun (WGS) entry which is preliminary data.</text>
</comment>
<dbReference type="Proteomes" id="UP000598996">
    <property type="component" value="Unassembled WGS sequence"/>
</dbReference>
<evidence type="ECO:0000256" key="5">
    <source>
        <dbReference type="SAM" id="Phobius"/>
    </source>
</evidence>
<reference evidence="7 8" key="1">
    <citation type="submission" date="2021-01" db="EMBL/GenBank/DDBJ databases">
        <title>Actinoplanes sp. nov. LDG1-01 isolated from lichen.</title>
        <authorList>
            <person name="Saeng-In P."/>
            <person name="Phongsopitanun W."/>
            <person name="Kanchanasin P."/>
            <person name="Yuki M."/>
            <person name="Kudo T."/>
            <person name="Ohkuma M."/>
            <person name="Tanasupawat S."/>
        </authorList>
    </citation>
    <scope>NUCLEOTIDE SEQUENCE [LARGE SCALE GENOMIC DNA]</scope>
    <source>
        <strain evidence="7 8">LDG1-01</strain>
    </source>
</reference>
<evidence type="ECO:0000256" key="1">
    <source>
        <dbReference type="ARBA" id="ARBA00004141"/>
    </source>
</evidence>
<keyword evidence="4 5" id="KW-0472">Membrane</keyword>
<comment type="subcellular location">
    <subcellularLocation>
        <location evidence="1">Membrane</location>
        <topology evidence="1">Multi-pass membrane protein</topology>
    </subcellularLocation>
</comment>
<sequence length="116" mass="11898">MFIAYVVVAVVLALAVAGSATAKFRHDERVTAGLSGVGVPESWFKRLALLNYAGALGLLIGIAWRPLGIAAAAGLTLYFLGALGFHIRAKDAKGMPMPAALFVFSAVALALAIASA</sequence>
<keyword evidence="2 5" id="KW-0812">Transmembrane</keyword>
<evidence type="ECO:0000256" key="3">
    <source>
        <dbReference type="ARBA" id="ARBA00022989"/>
    </source>
</evidence>
<dbReference type="RefSeq" id="WP_202994490.1">
    <property type="nucleotide sequence ID" value="NZ_JAENHO010000007.1"/>
</dbReference>
<dbReference type="EMBL" id="JAENHO010000007">
    <property type="protein sequence ID" value="MBL7257882.1"/>
    <property type="molecule type" value="Genomic_DNA"/>
</dbReference>
<dbReference type="Pfam" id="PF13564">
    <property type="entry name" value="DoxX_2"/>
    <property type="match status" value="1"/>
</dbReference>
<evidence type="ECO:0000256" key="4">
    <source>
        <dbReference type="ARBA" id="ARBA00023136"/>
    </source>
</evidence>
<feature type="signal peptide" evidence="6">
    <location>
        <begin position="1"/>
        <end position="22"/>
    </location>
</feature>
<keyword evidence="6" id="KW-0732">Signal</keyword>
<dbReference type="InterPro" id="IPR032808">
    <property type="entry name" value="DoxX"/>
</dbReference>
<evidence type="ECO:0000256" key="6">
    <source>
        <dbReference type="SAM" id="SignalP"/>
    </source>
</evidence>
<feature type="chain" id="PRO_5046857172" evidence="6">
    <location>
        <begin position="23"/>
        <end position="116"/>
    </location>
</feature>
<gene>
    <name evidence="7" type="ORF">JKJ07_26610</name>
</gene>
<name>A0ABS1VTS7_9ACTN</name>
<keyword evidence="8" id="KW-1185">Reference proteome</keyword>
<feature type="transmembrane region" description="Helical" evidence="5">
    <location>
        <begin position="95"/>
        <end position="114"/>
    </location>
</feature>
<proteinExistence type="predicted"/>